<gene>
    <name evidence="1" type="ORF">NPIL_240041</name>
</gene>
<protein>
    <submittedName>
        <fullName evidence="1">Uncharacterized protein</fullName>
    </submittedName>
</protein>
<dbReference type="EMBL" id="BMAW01074872">
    <property type="protein sequence ID" value="GFT93993.1"/>
    <property type="molecule type" value="Genomic_DNA"/>
</dbReference>
<sequence length="80" mass="9298">MVLFFRILFDFALGLVLFQINKEFGARKNSAGKSGPISKKTPEVAPLKEKRRVIITHMRLVLKRDCFGRDQLRGIEEKFF</sequence>
<dbReference type="AlphaFoldDB" id="A0A8X6PX91"/>
<proteinExistence type="predicted"/>
<name>A0A8X6PX91_NEPPI</name>
<evidence type="ECO:0000313" key="1">
    <source>
        <dbReference type="EMBL" id="GFT93993.1"/>
    </source>
</evidence>
<reference evidence="1" key="1">
    <citation type="submission" date="2020-08" db="EMBL/GenBank/DDBJ databases">
        <title>Multicomponent nature underlies the extraordinary mechanical properties of spider dragline silk.</title>
        <authorList>
            <person name="Kono N."/>
            <person name="Nakamura H."/>
            <person name="Mori M."/>
            <person name="Yoshida Y."/>
            <person name="Ohtoshi R."/>
            <person name="Malay A.D."/>
            <person name="Moran D.A.P."/>
            <person name="Tomita M."/>
            <person name="Numata K."/>
            <person name="Arakawa K."/>
        </authorList>
    </citation>
    <scope>NUCLEOTIDE SEQUENCE</scope>
</reference>
<dbReference type="Proteomes" id="UP000887013">
    <property type="component" value="Unassembled WGS sequence"/>
</dbReference>
<evidence type="ECO:0000313" key="2">
    <source>
        <dbReference type="Proteomes" id="UP000887013"/>
    </source>
</evidence>
<comment type="caution">
    <text evidence="1">The sequence shown here is derived from an EMBL/GenBank/DDBJ whole genome shotgun (WGS) entry which is preliminary data.</text>
</comment>
<keyword evidence="2" id="KW-1185">Reference proteome</keyword>
<accession>A0A8X6PX91</accession>
<organism evidence="1 2">
    <name type="scientific">Nephila pilipes</name>
    <name type="common">Giant wood spider</name>
    <name type="synonym">Nephila maculata</name>
    <dbReference type="NCBI Taxonomy" id="299642"/>
    <lineage>
        <taxon>Eukaryota</taxon>
        <taxon>Metazoa</taxon>
        <taxon>Ecdysozoa</taxon>
        <taxon>Arthropoda</taxon>
        <taxon>Chelicerata</taxon>
        <taxon>Arachnida</taxon>
        <taxon>Araneae</taxon>
        <taxon>Araneomorphae</taxon>
        <taxon>Entelegynae</taxon>
        <taxon>Araneoidea</taxon>
        <taxon>Nephilidae</taxon>
        <taxon>Nephila</taxon>
    </lineage>
</organism>